<evidence type="ECO:0000256" key="5">
    <source>
        <dbReference type="SAM" id="MobiDB-lite"/>
    </source>
</evidence>
<accession>A0ABY3WBT5</accession>
<geneLocation type="plasmid" evidence="8 9">
    <name>p1</name>
</geneLocation>
<evidence type="ECO:0000313" key="9">
    <source>
        <dbReference type="Proteomes" id="UP000829069"/>
    </source>
</evidence>
<reference evidence="8 9" key="1">
    <citation type="submission" date="2022-03" db="EMBL/GenBank/DDBJ databases">
        <title>Isotopic signatures of nitrous oxide derived from detoxification processes.</title>
        <authorList>
            <person name="Behrendt U."/>
            <person name="Buchen C."/>
            <person name="Well R."/>
            <person name="Ulrich A."/>
            <person name="Rohe L."/>
            <person name="Kolb S."/>
            <person name="Schloter M."/>
            <person name="Horn M.A."/>
            <person name="Augustin J."/>
        </authorList>
    </citation>
    <scope>NUCLEOTIDE SEQUENCE [LARGE SCALE GENOMIC DNA]</scope>
    <source>
        <strain evidence="8 9">S4-C24</strain>
        <plasmid evidence="8 9">p1</plasmid>
    </source>
</reference>
<keyword evidence="4 6" id="KW-0472">Membrane</keyword>
<gene>
    <name evidence="8" type="ORF">MNQ99_18250</name>
</gene>
<feature type="transmembrane region" description="Helical" evidence="6">
    <location>
        <begin position="280"/>
        <end position="300"/>
    </location>
</feature>
<keyword evidence="9" id="KW-1185">Reference proteome</keyword>
<dbReference type="PANTHER" id="PTHR11360:SF290">
    <property type="entry name" value="MONOCARBOXYLATE MFS PERMEASE"/>
    <property type="match status" value="1"/>
</dbReference>
<name>A0ABY3WBT5_9MICC</name>
<feature type="region of interest" description="Disordered" evidence="5">
    <location>
        <begin position="238"/>
        <end position="268"/>
    </location>
</feature>
<feature type="transmembrane region" description="Helical" evidence="6">
    <location>
        <begin position="81"/>
        <end position="101"/>
    </location>
</feature>
<feature type="transmembrane region" description="Helical" evidence="6">
    <location>
        <begin position="47"/>
        <end position="69"/>
    </location>
</feature>
<feature type="transmembrane region" description="Helical" evidence="6">
    <location>
        <begin position="137"/>
        <end position="160"/>
    </location>
</feature>
<sequence>MSTRDLAAGQRNRAGQRSSRRQAPAQHAGNGAGHRLRRRDYRGWHMVWALSATETVAFGALYYSFAVFLVPMRDAFDASPAALTGAFSVALAVSGLAAPLVGRWLDRYGARVVMTVGSAAATIALVAWSAANNLPQLYLAFILMGLAWAGVQYEPAFALINRWFDRDRQSALLTLTMVGGLASVIFVPLSQLLISILGWREALLVLAAVAALCGVVHLAVLRAAPASVGLAVDGAPRDAAPVETPPCRHTQRGPSPEGRGRLGEPAAGVGSSWRLPQVRWLTLATVAETAAVTIIAVHLVSYLQDSGSGPGTAAAAAGSLGIMSIAGRIFLTRAAARWSLARVTAGIVGAQALGVAALHALPRPADIVVFVVVFGAGFGVMTLARAALLGRYVPGQVFGRVSGRQALVVNAGRVAAPVAAGASITWTGDYAVLLISVALCTLAAAVALWRSDMAFRGRDSSSISNVHEGSTTS</sequence>
<organism evidence="8 9">
    <name type="scientific">Arthrobacter sulfonylureivorans</name>
    <dbReference type="NCBI Taxonomy" id="2486855"/>
    <lineage>
        <taxon>Bacteria</taxon>
        <taxon>Bacillati</taxon>
        <taxon>Actinomycetota</taxon>
        <taxon>Actinomycetes</taxon>
        <taxon>Micrococcales</taxon>
        <taxon>Micrococcaceae</taxon>
        <taxon>Arthrobacter</taxon>
    </lineage>
</organism>
<keyword evidence="2 6" id="KW-0812">Transmembrane</keyword>
<feature type="transmembrane region" description="Helical" evidence="6">
    <location>
        <begin position="343"/>
        <end position="361"/>
    </location>
</feature>
<dbReference type="Proteomes" id="UP000829069">
    <property type="component" value="Plasmid p1"/>
</dbReference>
<feature type="transmembrane region" description="Helical" evidence="6">
    <location>
        <begin position="108"/>
        <end position="131"/>
    </location>
</feature>
<evidence type="ECO:0000256" key="4">
    <source>
        <dbReference type="ARBA" id="ARBA00023136"/>
    </source>
</evidence>
<dbReference type="InterPro" id="IPR011701">
    <property type="entry name" value="MFS"/>
</dbReference>
<keyword evidence="3 6" id="KW-1133">Transmembrane helix</keyword>
<evidence type="ECO:0000256" key="6">
    <source>
        <dbReference type="SAM" id="Phobius"/>
    </source>
</evidence>
<feature type="transmembrane region" description="Helical" evidence="6">
    <location>
        <begin position="312"/>
        <end position="331"/>
    </location>
</feature>
<comment type="subcellular location">
    <subcellularLocation>
        <location evidence="1">Cell membrane</location>
        <topology evidence="1">Multi-pass membrane protein</topology>
    </subcellularLocation>
</comment>
<dbReference type="EMBL" id="CP093327">
    <property type="protein sequence ID" value="UNK47818.1"/>
    <property type="molecule type" value="Genomic_DNA"/>
</dbReference>
<dbReference type="InterPro" id="IPR036259">
    <property type="entry name" value="MFS_trans_sf"/>
</dbReference>
<dbReference type="SUPFAM" id="SSF103473">
    <property type="entry name" value="MFS general substrate transporter"/>
    <property type="match status" value="1"/>
</dbReference>
<feature type="transmembrane region" description="Helical" evidence="6">
    <location>
        <begin position="367"/>
        <end position="386"/>
    </location>
</feature>
<feature type="transmembrane region" description="Helical" evidence="6">
    <location>
        <begin position="407"/>
        <end position="424"/>
    </location>
</feature>
<feature type="transmembrane region" description="Helical" evidence="6">
    <location>
        <begin position="202"/>
        <end position="221"/>
    </location>
</feature>
<dbReference type="PANTHER" id="PTHR11360">
    <property type="entry name" value="MONOCARBOXYLATE TRANSPORTER"/>
    <property type="match status" value="1"/>
</dbReference>
<dbReference type="InterPro" id="IPR050327">
    <property type="entry name" value="Proton-linked_MCT"/>
</dbReference>
<dbReference type="PROSITE" id="PS50850">
    <property type="entry name" value="MFS"/>
    <property type="match status" value="1"/>
</dbReference>
<evidence type="ECO:0000256" key="3">
    <source>
        <dbReference type="ARBA" id="ARBA00022989"/>
    </source>
</evidence>
<dbReference type="RefSeq" id="WP_241915517.1">
    <property type="nucleotide sequence ID" value="NZ_CP093327.1"/>
</dbReference>
<feature type="domain" description="Major facilitator superfamily (MFS) profile" evidence="7">
    <location>
        <begin position="47"/>
        <end position="455"/>
    </location>
</feature>
<evidence type="ECO:0000256" key="1">
    <source>
        <dbReference type="ARBA" id="ARBA00004651"/>
    </source>
</evidence>
<dbReference type="Pfam" id="PF07690">
    <property type="entry name" value="MFS_1"/>
    <property type="match status" value="1"/>
</dbReference>
<proteinExistence type="predicted"/>
<feature type="transmembrane region" description="Helical" evidence="6">
    <location>
        <begin position="172"/>
        <end position="196"/>
    </location>
</feature>
<evidence type="ECO:0000256" key="2">
    <source>
        <dbReference type="ARBA" id="ARBA00022692"/>
    </source>
</evidence>
<dbReference type="Gene3D" id="1.20.1250.20">
    <property type="entry name" value="MFS general substrate transporter like domains"/>
    <property type="match status" value="1"/>
</dbReference>
<evidence type="ECO:0000259" key="7">
    <source>
        <dbReference type="PROSITE" id="PS50850"/>
    </source>
</evidence>
<protein>
    <submittedName>
        <fullName evidence="8">MFS transporter</fullName>
    </submittedName>
</protein>
<keyword evidence="8" id="KW-0614">Plasmid</keyword>
<feature type="region of interest" description="Disordered" evidence="5">
    <location>
        <begin position="1"/>
        <end position="34"/>
    </location>
</feature>
<dbReference type="InterPro" id="IPR020846">
    <property type="entry name" value="MFS_dom"/>
</dbReference>
<feature type="transmembrane region" description="Helical" evidence="6">
    <location>
        <begin position="430"/>
        <end position="449"/>
    </location>
</feature>
<evidence type="ECO:0000313" key="8">
    <source>
        <dbReference type="EMBL" id="UNK47818.1"/>
    </source>
</evidence>